<proteinExistence type="predicted"/>
<organism evidence="2 3">
    <name type="scientific">Roseateles asaccharophilus</name>
    <dbReference type="NCBI Taxonomy" id="582607"/>
    <lineage>
        <taxon>Bacteria</taxon>
        <taxon>Pseudomonadati</taxon>
        <taxon>Pseudomonadota</taxon>
        <taxon>Betaproteobacteria</taxon>
        <taxon>Burkholderiales</taxon>
        <taxon>Sphaerotilaceae</taxon>
        <taxon>Roseateles</taxon>
    </lineage>
</organism>
<protein>
    <submittedName>
        <fullName evidence="2">Uncharacterized protein</fullName>
    </submittedName>
</protein>
<dbReference type="Proteomes" id="UP001180825">
    <property type="component" value="Unassembled WGS sequence"/>
</dbReference>
<gene>
    <name evidence="2" type="ORF">J2X21_005269</name>
</gene>
<evidence type="ECO:0000313" key="2">
    <source>
        <dbReference type="EMBL" id="MDR7336099.1"/>
    </source>
</evidence>
<evidence type="ECO:0000256" key="1">
    <source>
        <dbReference type="SAM" id="MobiDB-lite"/>
    </source>
</evidence>
<evidence type="ECO:0000313" key="3">
    <source>
        <dbReference type="Proteomes" id="UP001180825"/>
    </source>
</evidence>
<feature type="compositionally biased region" description="Basic and acidic residues" evidence="1">
    <location>
        <begin position="45"/>
        <end position="56"/>
    </location>
</feature>
<feature type="region of interest" description="Disordered" evidence="1">
    <location>
        <begin position="37"/>
        <end position="56"/>
    </location>
</feature>
<comment type="caution">
    <text evidence="2">The sequence shown here is derived from an EMBL/GenBank/DDBJ whole genome shotgun (WGS) entry which is preliminary data.</text>
</comment>
<dbReference type="EMBL" id="JAVDXV010000013">
    <property type="protein sequence ID" value="MDR7336099.1"/>
    <property type="molecule type" value="Genomic_DNA"/>
</dbReference>
<reference evidence="2 3" key="1">
    <citation type="submission" date="2023-07" db="EMBL/GenBank/DDBJ databases">
        <title>Sorghum-associated microbial communities from plants grown in Nebraska, USA.</title>
        <authorList>
            <person name="Schachtman D."/>
        </authorList>
    </citation>
    <scope>NUCLEOTIDE SEQUENCE [LARGE SCALE GENOMIC DNA]</scope>
    <source>
        <strain evidence="2 3">BE316</strain>
    </source>
</reference>
<sequence>MMYPSSGLTTLHAGEPSRSPEGTAIDLALSPVNIARRAGLGRPGARPEHRQNQRFR</sequence>
<keyword evidence="3" id="KW-1185">Reference proteome</keyword>
<name>A0ABU2AFU3_9BURK</name>
<feature type="region of interest" description="Disordered" evidence="1">
    <location>
        <begin position="1"/>
        <end position="24"/>
    </location>
</feature>
<accession>A0ABU2AFU3</accession>